<sequence length="211" mass="23400">MKLYTLAGTCALAPNIAIAWSKAPIDVVLLERGEHKQESYLAINPKGQVPALVFDDGDVLTEATAILAYIGAAFGGGDMDHFSRKAPLGRKEAEALSYLSSEVHAAFKGHFAPSTFADTPQTEKVVRHKTYARLDAYFKRLDAQIEETDGPWLLEARSYADAYLYIVMRWIERTPLQLEDYPNLAVHQREMEKDDGVLLALERQGMKVAGG</sequence>
<organism evidence="2 3">
    <name type="scientific">Algimonas ampicilliniresistens</name>
    <dbReference type="NCBI Taxonomy" id="1298735"/>
    <lineage>
        <taxon>Bacteria</taxon>
        <taxon>Pseudomonadati</taxon>
        <taxon>Pseudomonadota</taxon>
        <taxon>Alphaproteobacteria</taxon>
        <taxon>Maricaulales</taxon>
        <taxon>Robiginitomaculaceae</taxon>
        <taxon>Algimonas</taxon>
    </lineage>
</organism>
<dbReference type="Gene3D" id="3.40.30.10">
    <property type="entry name" value="Glutaredoxin"/>
    <property type="match status" value="1"/>
</dbReference>
<dbReference type="InterPro" id="IPR004046">
    <property type="entry name" value="GST_C"/>
</dbReference>
<dbReference type="EMBL" id="BSNK01000001">
    <property type="protein sequence ID" value="GLQ22812.1"/>
    <property type="molecule type" value="Genomic_DNA"/>
</dbReference>
<dbReference type="SFLD" id="SFLDS00019">
    <property type="entry name" value="Glutathione_Transferase_(cytos"/>
    <property type="match status" value="1"/>
</dbReference>
<comment type="caution">
    <text evidence="2">The sequence shown here is derived from an EMBL/GenBank/DDBJ whole genome shotgun (WGS) entry which is preliminary data.</text>
</comment>
<name>A0ABQ5V6V5_9PROT</name>
<dbReference type="InterPro" id="IPR036249">
    <property type="entry name" value="Thioredoxin-like_sf"/>
</dbReference>
<reference evidence="2" key="1">
    <citation type="journal article" date="2014" name="Int. J. Syst. Evol. Microbiol.">
        <title>Complete genome of a new Firmicutes species belonging to the dominant human colonic microbiota ('Ruminococcus bicirculans') reveals two chromosomes and a selective capacity to utilize plant glucans.</title>
        <authorList>
            <consortium name="NISC Comparative Sequencing Program"/>
            <person name="Wegmann U."/>
            <person name="Louis P."/>
            <person name="Goesmann A."/>
            <person name="Henrissat B."/>
            <person name="Duncan S.H."/>
            <person name="Flint H.J."/>
        </authorList>
    </citation>
    <scope>NUCLEOTIDE SEQUENCE</scope>
    <source>
        <strain evidence="2">NBRC 108219</strain>
    </source>
</reference>
<dbReference type="Gene3D" id="1.20.1050.10">
    <property type="match status" value="1"/>
</dbReference>
<dbReference type="InterPro" id="IPR040079">
    <property type="entry name" value="Glutathione_S-Trfase"/>
</dbReference>
<gene>
    <name evidence="2" type="primary">gst</name>
    <name evidence="2" type="ORF">GCM10007853_06860</name>
</gene>
<dbReference type="SUPFAM" id="SSF52833">
    <property type="entry name" value="Thioredoxin-like"/>
    <property type="match status" value="1"/>
</dbReference>
<evidence type="ECO:0000313" key="2">
    <source>
        <dbReference type="EMBL" id="GLQ22812.1"/>
    </source>
</evidence>
<dbReference type="RefSeq" id="WP_284387570.1">
    <property type="nucleotide sequence ID" value="NZ_BSNK01000001.1"/>
</dbReference>
<feature type="domain" description="GST N-terminal" evidence="1">
    <location>
        <begin position="1"/>
        <end position="78"/>
    </location>
</feature>
<dbReference type="CDD" id="cd03188">
    <property type="entry name" value="GST_C_Beta"/>
    <property type="match status" value="1"/>
</dbReference>
<dbReference type="PANTHER" id="PTHR44051:SF8">
    <property type="entry name" value="GLUTATHIONE S-TRANSFERASE GSTA"/>
    <property type="match status" value="1"/>
</dbReference>
<proteinExistence type="predicted"/>
<keyword evidence="3" id="KW-1185">Reference proteome</keyword>
<evidence type="ECO:0000313" key="3">
    <source>
        <dbReference type="Proteomes" id="UP001161391"/>
    </source>
</evidence>
<evidence type="ECO:0000259" key="1">
    <source>
        <dbReference type="PROSITE" id="PS50404"/>
    </source>
</evidence>
<protein>
    <submittedName>
        <fullName evidence="2">Glutathione S-transferase</fullName>
    </submittedName>
</protein>
<dbReference type="Pfam" id="PF02798">
    <property type="entry name" value="GST_N"/>
    <property type="match status" value="1"/>
</dbReference>
<dbReference type="InterPro" id="IPR036282">
    <property type="entry name" value="Glutathione-S-Trfase_C_sf"/>
</dbReference>
<dbReference type="PROSITE" id="PS50404">
    <property type="entry name" value="GST_NTER"/>
    <property type="match status" value="1"/>
</dbReference>
<dbReference type="SUPFAM" id="SSF47616">
    <property type="entry name" value="GST C-terminal domain-like"/>
    <property type="match status" value="1"/>
</dbReference>
<reference evidence="2" key="2">
    <citation type="submission" date="2023-01" db="EMBL/GenBank/DDBJ databases">
        <title>Draft genome sequence of Algimonas ampicilliniresistens strain NBRC 108219.</title>
        <authorList>
            <person name="Sun Q."/>
            <person name="Mori K."/>
        </authorList>
    </citation>
    <scope>NUCLEOTIDE SEQUENCE</scope>
    <source>
        <strain evidence="2">NBRC 108219</strain>
    </source>
</reference>
<dbReference type="PANTHER" id="PTHR44051">
    <property type="entry name" value="GLUTATHIONE S-TRANSFERASE-RELATED"/>
    <property type="match status" value="1"/>
</dbReference>
<accession>A0ABQ5V6V5</accession>
<dbReference type="InterPro" id="IPR004045">
    <property type="entry name" value="Glutathione_S-Trfase_N"/>
</dbReference>
<dbReference type="CDD" id="cd03057">
    <property type="entry name" value="GST_N_Beta"/>
    <property type="match status" value="1"/>
</dbReference>
<dbReference type="Proteomes" id="UP001161391">
    <property type="component" value="Unassembled WGS sequence"/>
</dbReference>
<dbReference type="Pfam" id="PF14497">
    <property type="entry name" value="GST_C_3"/>
    <property type="match status" value="1"/>
</dbReference>